<reference evidence="2 3" key="1">
    <citation type="submission" date="2020-08" db="EMBL/GenBank/DDBJ databases">
        <title>Genomic Encyclopedia of Type Strains, Phase III (KMG-III): the genomes of soil and plant-associated and newly described type strains.</title>
        <authorList>
            <person name="Whitman W."/>
        </authorList>
    </citation>
    <scope>NUCLEOTIDE SEQUENCE [LARGE SCALE GENOMIC DNA]</scope>
    <source>
        <strain evidence="2 3">CECT 3259</strain>
    </source>
</reference>
<feature type="region of interest" description="Disordered" evidence="1">
    <location>
        <begin position="56"/>
        <end position="79"/>
    </location>
</feature>
<comment type="caution">
    <text evidence="2">The sequence shown here is derived from an EMBL/GenBank/DDBJ whole genome shotgun (WGS) entry which is preliminary data.</text>
</comment>
<sequence>MSGRPTPHLPSQGAELGTTAPFLPQLGDLASDTARNGRVGVVVALPGEGAATYHLRPPGGGPEWSASADASTLEPVPSRPTHATLLVTDAVYDPRAKQGSVAILVHHEDGGRSEAVLILTPADLERLHAQTGRILADHEHSRGGAP</sequence>
<gene>
    <name evidence="2" type="ORF">FHS36_004736</name>
</gene>
<protein>
    <submittedName>
        <fullName evidence="2">Uncharacterized protein</fullName>
    </submittedName>
</protein>
<dbReference type="RefSeq" id="WP_228773553.1">
    <property type="nucleotide sequence ID" value="NZ_JACHJF010000017.1"/>
</dbReference>
<dbReference type="EMBL" id="JACHJF010000017">
    <property type="protein sequence ID" value="MBB5121282.1"/>
    <property type="molecule type" value="Genomic_DNA"/>
</dbReference>
<feature type="region of interest" description="Disordered" evidence="1">
    <location>
        <begin position="1"/>
        <end position="21"/>
    </location>
</feature>
<accession>A0A7W8BDA0</accession>
<organism evidence="2 3">
    <name type="scientific">Streptomyces eurocidicus</name>
    <name type="common">Streptoverticillium eurocidicus</name>
    <dbReference type="NCBI Taxonomy" id="66423"/>
    <lineage>
        <taxon>Bacteria</taxon>
        <taxon>Bacillati</taxon>
        <taxon>Actinomycetota</taxon>
        <taxon>Actinomycetes</taxon>
        <taxon>Kitasatosporales</taxon>
        <taxon>Streptomycetaceae</taxon>
        <taxon>Streptomyces</taxon>
    </lineage>
</organism>
<dbReference type="AlphaFoldDB" id="A0A7W8BDA0"/>
<evidence type="ECO:0000313" key="3">
    <source>
        <dbReference type="Proteomes" id="UP000528608"/>
    </source>
</evidence>
<proteinExistence type="predicted"/>
<name>A0A7W8BDA0_STREU</name>
<dbReference type="Proteomes" id="UP000528608">
    <property type="component" value="Unassembled WGS sequence"/>
</dbReference>
<evidence type="ECO:0000313" key="2">
    <source>
        <dbReference type="EMBL" id="MBB5121282.1"/>
    </source>
</evidence>
<evidence type="ECO:0000256" key="1">
    <source>
        <dbReference type="SAM" id="MobiDB-lite"/>
    </source>
</evidence>